<keyword evidence="2" id="KW-1185">Reference proteome</keyword>
<organism evidence="1 2">
    <name type="scientific">Salipaludibacillus neizhouensis</name>
    <dbReference type="NCBI Taxonomy" id="885475"/>
    <lineage>
        <taxon>Bacteria</taxon>
        <taxon>Bacillati</taxon>
        <taxon>Bacillota</taxon>
        <taxon>Bacilli</taxon>
        <taxon>Bacillales</taxon>
        <taxon>Bacillaceae</taxon>
    </lineage>
</organism>
<dbReference type="AlphaFoldDB" id="A0A3A9K197"/>
<gene>
    <name evidence="1" type="ORF">CR203_22795</name>
</gene>
<name>A0A3A9K197_9BACI</name>
<evidence type="ECO:0000313" key="2">
    <source>
        <dbReference type="Proteomes" id="UP000281498"/>
    </source>
</evidence>
<accession>A0A3A9K197</accession>
<evidence type="ECO:0000313" key="1">
    <source>
        <dbReference type="EMBL" id="RKL65028.1"/>
    </source>
</evidence>
<protein>
    <submittedName>
        <fullName evidence="1">Uncharacterized protein</fullName>
    </submittedName>
</protein>
<comment type="caution">
    <text evidence="1">The sequence shown here is derived from an EMBL/GenBank/DDBJ whole genome shotgun (WGS) entry which is preliminary data.</text>
</comment>
<dbReference type="Proteomes" id="UP000281498">
    <property type="component" value="Unassembled WGS sequence"/>
</dbReference>
<proteinExistence type="predicted"/>
<reference evidence="1 2" key="1">
    <citation type="submission" date="2017-10" db="EMBL/GenBank/DDBJ databases">
        <title>Bacillus sp. nov., a halophilic bacterium isolated from a Keqin Lake.</title>
        <authorList>
            <person name="Wang H."/>
        </authorList>
    </citation>
    <scope>NUCLEOTIDE SEQUENCE [LARGE SCALE GENOMIC DNA]</scope>
    <source>
        <strain evidence="1 2">KCTC 13187</strain>
    </source>
</reference>
<dbReference type="EMBL" id="PDOE01000024">
    <property type="protein sequence ID" value="RKL65028.1"/>
    <property type="molecule type" value="Genomic_DNA"/>
</dbReference>
<sequence>MKNVKVFLDEGFELETGDGSVLHWHWWGSRVVQSTEVKRIKTRIMRHFFLVSIIRVTVHTGYRPQQIRVENFPSTKNLQLQIKLLLSLNFLLFVYKYSQ</sequence>